<dbReference type="EMBL" id="JBHLTR010000115">
    <property type="protein sequence ID" value="MFC0562221.1"/>
    <property type="molecule type" value="Genomic_DNA"/>
</dbReference>
<evidence type="ECO:0000256" key="1">
    <source>
        <dbReference type="ARBA" id="ARBA00007169"/>
    </source>
</evidence>
<comment type="caution">
    <text evidence="3">The sequence shown here is derived from an EMBL/GenBank/DDBJ whole genome shotgun (WGS) entry which is preliminary data.</text>
</comment>
<keyword evidence="4" id="KW-1185">Reference proteome</keyword>
<dbReference type="InterPro" id="IPR012223">
    <property type="entry name" value="TEII"/>
</dbReference>
<protein>
    <submittedName>
        <fullName evidence="3">Thioesterase II family protein</fullName>
    </submittedName>
</protein>
<dbReference type="Proteomes" id="UP001589833">
    <property type="component" value="Unassembled WGS sequence"/>
</dbReference>
<dbReference type="Pfam" id="PF00975">
    <property type="entry name" value="Thioesterase"/>
    <property type="match status" value="1"/>
</dbReference>
<dbReference type="RefSeq" id="WP_273847132.1">
    <property type="nucleotide sequence ID" value="NZ_JAQQWT010000022.1"/>
</dbReference>
<gene>
    <name evidence="3" type="ORF">ACFFH4_25595</name>
</gene>
<evidence type="ECO:0000313" key="4">
    <source>
        <dbReference type="Proteomes" id="UP001589833"/>
    </source>
</evidence>
<dbReference type="InterPro" id="IPR001031">
    <property type="entry name" value="Thioesterase"/>
</dbReference>
<evidence type="ECO:0000259" key="2">
    <source>
        <dbReference type="Pfam" id="PF00975"/>
    </source>
</evidence>
<dbReference type="PANTHER" id="PTHR11487">
    <property type="entry name" value="THIOESTERASE"/>
    <property type="match status" value="1"/>
</dbReference>
<reference evidence="3 4" key="1">
    <citation type="submission" date="2024-09" db="EMBL/GenBank/DDBJ databases">
        <authorList>
            <person name="Sun Q."/>
            <person name="Mori K."/>
        </authorList>
    </citation>
    <scope>NUCLEOTIDE SEQUENCE [LARGE SCALE GENOMIC DNA]</scope>
    <source>
        <strain evidence="3 4">NCAIM B.02301</strain>
    </source>
</reference>
<dbReference type="SUPFAM" id="SSF53474">
    <property type="entry name" value="alpha/beta-Hydrolases"/>
    <property type="match status" value="1"/>
</dbReference>
<feature type="domain" description="Thioesterase" evidence="2">
    <location>
        <begin position="4"/>
        <end position="226"/>
    </location>
</feature>
<accession>A0ABV6NNH8</accession>
<name>A0ABV6NNH8_9BACI</name>
<dbReference type="PANTHER" id="PTHR11487:SF0">
    <property type="entry name" value="S-ACYL FATTY ACID SYNTHASE THIOESTERASE, MEDIUM CHAIN"/>
    <property type="match status" value="1"/>
</dbReference>
<dbReference type="Gene3D" id="3.40.50.1820">
    <property type="entry name" value="alpha/beta hydrolase"/>
    <property type="match status" value="1"/>
</dbReference>
<comment type="similarity">
    <text evidence="1">Belongs to the thioesterase family.</text>
</comment>
<evidence type="ECO:0000313" key="3">
    <source>
        <dbReference type="EMBL" id="MFC0562221.1"/>
    </source>
</evidence>
<organism evidence="3 4">
    <name type="scientific">Halalkalibacter alkalisediminis</name>
    <dbReference type="NCBI Taxonomy" id="935616"/>
    <lineage>
        <taxon>Bacteria</taxon>
        <taxon>Bacillati</taxon>
        <taxon>Bacillota</taxon>
        <taxon>Bacilli</taxon>
        <taxon>Bacillales</taxon>
        <taxon>Bacillaceae</taxon>
        <taxon>Halalkalibacter</taxon>
    </lineage>
</organism>
<sequence>MKNKLFCFPYAGGSASFYKDWKTDASLQVIPLEYPGHGSKYSESLCKSMSELTDLLIEEIVTNYNITPLDHLSFFGHSMGATVAYEIAVKLEQRYSQKIENLFLSSKSSPHYKLAQMDCSNVTELKKTLKEIGGTSEQLLKEDILQVFLPIMQADLTILANYCGGPKPNQKLRSHTMLLVGSEDTVTKESMEAWEEYIEPIEGMQVLNGDHFYIKQNQDTVLKLVRNNISKRQNELPVM</sequence>
<proteinExistence type="inferred from homology"/>
<dbReference type="InterPro" id="IPR029058">
    <property type="entry name" value="AB_hydrolase_fold"/>
</dbReference>